<feature type="compositionally biased region" description="Acidic residues" evidence="1">
    <location>
        <begin position="54"/>
        <end position="64"/>
    </location>
</feature>
<protein>
    <submittedName>
        <fullName evidence="2">Uncharacterized protein</fullName>
    </submittedName>
</protein>
<dbReference type="Proteomes" id="UP001500909">
    <property type="component" value="Unassembled WGS sequence"/>
</dbReference>
<evidence type="ECO:0000256" key="1">
    <source>
        <dbReference type="SAM" id="MobiDB-lite"/>
    </source>
</evidence>
<gene>
    <name evidence="2" type="ORF">GCM10010361_06300</name>
</gene>
<sequence>MEWLPPVSYRQWRDVGVRGFGAEGLPRADFRGRWAARNSAFGGLRPLRDPDAPGLDEDDDGTGD</sequence>
<organism evidence="2 3">
    <name type="scientific">Streptomyces olivaceiscleroticus</name>
    <dbReference type="NCBI Taxonomy" id="68245"/>
    <lineage>
        <taxon>Bacteria</taxon>
        <taxon>Bacillati</taxon>
        <taxon>Actinomycetota</taxon>
        <taxon>Actinomycetes</taxon>
        <taxon>Kitasatosporales</taxon>
        <taxon>Streptomycetaceae</taxon>
        <taxon>Streptomyces</taxon>
    </lineage>
</organism>
<evidence type="ECO:0000313" key="3">
    <source>
        <dbReference type="Proteomes" id="UP001500909"/>
    </source>
</evidence>
<proteinExistence type="predicted"/>
<comment type="caution">
    <text evidence="2">The sequence shown here is derived from an EMBL/GenBank/DDBJ whole genome shotgun (WGS) entry which is preliminary data.</text>
</comment>
<dbReference type="EMBL" id="BAAABY010000007">
    <property type="protein sequence ID" value="GAA0445260.1"/>
    <property type="molecule type" value="Genomic_DNA"/>
</dbReference>
<evidence type="ECO:0000313" key="2">
    <source>
        <dbReference type="EMBL" id="GAA0445260.1"/>
    </source>
</evidence>
<feature type="region of interest" description="Disordered" evidence="1">
    <location>
        <begin position="41"/>
        <end position="64"/>
    </location>
</feature>
<keyword evidence="3" id="KW-1185">Reference proteome</keyword>
<accession>A0ABN0ZFT8</accession>
<name>A0ABN0ZFT8_9ACTN</name>
<reference evidence="2 3" key="1">
    <citation type="journal article" date="2019" name="Int. J. Syst. Evol. Microbiol.">
        <title>The Global Catalogue of Microorganisms (GCM) 10K type strain sequencing project: providing services to taxonomists for standard genome sequencing and annotation.</title>
        <authorList>
            <consortium name="The Broad Institute Genomics Platform"/>
            <consortium name="The Broad Institute Genome Sequencing Center for Infectious Disease"/>
            <person name="Wu L."/>
            <person name="Ma J."/>
        </authorList>
    </citation>
    <scope>NUCLEOTIDE SEQUENCE [LARGE SCALE GENOMIC DNA]</scope>
    <source>
        <strain evidence="2 3">JCM 4805</strain>
    </source>
</reference>